<protein>
    <submittedName>
        <fullName evidence="2">Uncharacterized protein</fullName>
    </submittedName>
</protein>
<dbReference type="InterPro" id="IPR032427">
    <property type="entry name" value="P22_portal"/>
</dbReference>
<sequence length="170" mass="18105">IAKRVQQVYTSEQIIRLDAGLGQSEFVTINRKTIDMDTGRISVERDIPSLRFDVEISDSPSTPTARASALVMLLDLIQKVPALAPALADIIVELTDIPDRDRVLQRVRAVMAQAGVPVDEQGQTVFPQPGPPQGGPETPGTTPRLVQGAAPDIPAIEAGGPRGPLSRTLG</sequence>
<dbReference type="AlphaFoldDB" id="A0A0F9KBA4"/>
<accession>A0A0F9KBA4</accession>
<proteinExistence type="predicted"/>
<gene>
    <name evidence="2" type="ORF">LCGC14_1350120</name>
</gene>
<comment type="caution">
    <text evidence="2">The sequence shown here is derived from an EMBL/GenBank/DDBJ whole genome shotgun (WGS) entry which is preliminary data.</text>
</comment>
<dbReference type="Pfam" id="PF16510">
    <property type="entry name" value="P22_portal"/>
    <property type="match status" value="1"/>
</dbReference>
<feature type="region of interest" description="Disordered" evidence="1">
    <location>
        <begin position="118"/>
        <end position="170"/>
    </location>
</feature>
<organism evidence="2">
    <name type="scientific">marine sediment metagenome</name>
    <dbReference type="NCBI Taxonomy" id="412755"/>
    <lineage>
        <taxon>unclassified sequences</taxon>
        <taxon>metagenomes</taxon>
        <taxon>ecological metagenomes</taxon>
    </lineage>
</organism>
<reference evidence="2" key="1">
    <citation type="journal article" date="2015" name="Nature">
        <title>Complex archaea that bridge the gap between prokaryotes and eukaryotes.</title>
        <authorList>
            <person name="Spang A."/>
            <person name="Saw J.H."/>
            <person name="Jorgensen S.L."/>
            <person name="Zaremba-Niedzwiedzka K."/>
            <person name="Martijn J."/>
            <person name="Lind A.E."/>
            <person name="van Eijk R."/>
            <person name="Schleper C."/>
            <person name="Guy L."/>
            <person name="Ettema T.J."/>
        </authorList>
    </citation>
    <scope>NUCLEOTIDE SEQUENCE</scope>
</reference>
<feature type="non-terminal residue" evidence="2">
    <location>
        <position position="1"/>
    </location>
</feature>
<dbReference type="EMBL" id="LAZR01008338">
    <property type="protein sequence ID" value="KKM79424.1"/>
    <property type="molecule type" value="Genomic_DNA"/>
</dbReference>
<name>A0A0F9KBA4_9ZZZZ</name>
<evidence type="ECO:0000313" key="2">
    <source>
        <dbReference type="EMBL" id="KKM79424.1"/>
    </source>
</evidence>
<evidence type="ECO:0000256" key="1">
    <source>
        <dbReference type="SAM" id="MobiDB-lite"/>
    </source>
</evidence>